<feature type="domain" description="AB hydrolase-1" evidence="2">
    <location>
        <begin position="20"/>
        <end position="251"/>
    </location>
</feature>
<accession>A0ABZ2L0W6</accession>
<dbReference type="PRINTS" id="PR00111">
    <property type="entry name" value="ABHYDROLASE"/>
</dbReference>
<keyword evidence="4" id="KW-1185">Reference proteome</keyword>
<dbReference type="Gene3D" id="3.40.50.1820">
    <property type="entry name" value="alpha/beta hydrolase"/>
    <property type="match status" value="1"/>
</dbReference>
<dbReference type="PANTHER" id="PTHR43798">
    <property type="entry name" value="MONOACYLGLYCEROL LIPASE"/>
    <property type="match status" value="1"/>
</dbReference>
<dbReference type="SUPFAM" id="SSF53474">
    <property type="entry name" value="alpha/beta-Hydrolases"/>
    <property type="match status" value="1"/>
</dbReference>
<gene>
    <name evidence="3" type="ORF">LVJ94_47775</name>
</gene>
<dbReference type="InterPro" id="IPR050266">
    <property type="entry name" value="AB_hydrolase_sf"/>
</dbReference>
<dbReference type="Proteomes" id="UP001374803">
    <property type="component" value="Chromosome"/>
</dbReference>
<reference evidence="3" key="1">
    <citation type="submission" date="2021-12" db="EMBL/GenBank/DDBJ databases">
        <title>Discovery of the Pendulisporaceae a myxobacterial family with distinct sporulation behavior and unique specialized metabolism.</title>
        <authorList>
            <person name="Garcia R."/>
            <person name="Popoff A."/>
            <person name="Bader C.D."/>
            <person name="Loehr J."/>
            <person name="Walesch S."/>
            <person name="Walt C."/>
            <person name="Boldt J."/>
            <person name="Bunk B."/>
            <person name="Haeckl F.J.F.P.J."/>
            <person name="Gunesch A.P."/>
            <person name="Birkelbach J."/>
            <person name="Nuebel U."/>
            <person name="Pietschmann T."/>
            <person name="Bach T."/>
            <person name="Mueller R."/>
        </authorList>
    </citation>
    <scope>NUCLEOTIDE SEQUENCE</scope>
    <source>
        <strain evidence="3">MSr11367</strain>
    </source>
</reference>
<dbReference type="InterPro" id="IPR000073">
    <property type="entry name" value="AB_hydrolase_1"/>
</dbReference>
<dbReference type="EMBL" id="CP089983">
    <property type="protein sequence ID" value="WXB04581.1"/>
    <property type="molecule type" value="Genomic_DNA"/>
</dbReference>
<dbReference type="Pfam" id="PF00561">
    <property type="entry name" value="Abhydrolase_1"/>
    <property type="match status" value="1"/>
</dbReference>
<dbReference type="InterPro" id="IPR029058">
    <property type="entry name" value="AB_hydrolase_fold"/>
</dbReference>
<proteinExistence type="predicted"/>
<organism evidence="3 4">
    <name type="scientific">Pendulispora rubella</name>
    <dbReference type="NCBI Taxonomy" id="2741070"/>
    <lineage>
        <taxon>Bacteria</taxon>
        <taxon>Pseudomonadati</taxon>
        <taxon>Myxococcota</taxon>
        <taxon>Myxococcia</taxon>
        <taxon>Myxococcales</taxon>
        <taxon>Sorangiineae</taxon>
        <taxon>Pendulisporaceae</taxon>
        <taxon>Pendulispora</taxon>
    </lineage>
</organism>
<evidence type="ECO:0000313" key="4">
    <source>
        <dbReference type="Proteomes" id="UP001374803"/>
    </source>
</evidence>
<protein>
    <submittedName>
        <fullName evidence="3">Alpha/beta hydrolase</fullName>
    </submittedName>
</protein>
<evidence type="ECO:0000256" key="1">
    <source>
        <dbReference type="ARBA" id="ARBA00022801"/>
    </source>
</evidence>
<dbReference type="InterPro" id="IPR000639">
    <property type="entry name" value="Epox_hydrolase-like"/>
</dbReference>
<dbReference type="PANTHER" id="PTHR43798:SF31">
    <property type="entry name" value="AB HYDROLASE SUPERFAMILY PROTEIN YCLE"/>
    <property type="match status" value="1"/>
</dbReference>
<evidence type="ECO:0000313" key="3">
    <source>
        <dbReference type="EMBL" id="WXB04581.1"/>
    </source>
</evidence>
<dbReference type="PRINTS" id="PR00412">
    <property type="entry name" value="EPOXHYDRLASE"/>
</dbReference>
<keyword evidence="1 3" id="KW-0378">Hydrolase</keyword>
<name>A0ABZ2L0W6_9BACT</name>
<dbReference type="RefSeq" id="WP_394834225.1">
    <property type="nucleotide sequence ID" value="NZ_CP089929.1"/>
</dbReference>
<dbReference type="GO" id="GO:0016787">
    <property type="term" value="F:hydrolase activity"/>
    <property type="evidence" value="ECO:0007669"/>
    <property type="project" value="UniProtKB-KW"/>
</dbReference>
<sequence length="269" mass="30036">MPFLTVNQARLHYEVDGSGPPLLLVMGLGGNSQVWAPIRRQLASRYRLVMYDMQGTGQSEVSPLPTTRETLLDEVDALLTHLDLPRVLAVGYSFGTSVLLNYATRRPERVQAISLVSGVYNVTPFVRCFFDVQTELADGLTRSQYLKQVLLWLFSDTFLNENPEFFERIVFMLGRSPHASQPFRGWRQFVSSFESDYRATIAALSLPMQIVHGAADKISPIGPVREAAAVRAGCRLDVVPQGGHMLTWDSPEATTAALLEFLEGQREFV</sequence>
<evidence type="ECO:0000259" key="2">
    <source>
        <dbReference type="Pfam" id="PF00561"/>
    </source>
</evidence>